<dbReference type="Proteomes" id="UP000093309">
    <property type="component" value="Unassembled WGS sequence"/>
</dbReference>
<dbReference type="EMBL" id="LYPC01000020">
    <property type="protein sequence ID" value="OCT14354.1"/>
    <property type="molecule type" value="Genomic_DNA"/>
</dbReference>
<accession>A0A1C1A1G1</accession>
<gene>
    <name evidence="1" type="ORF">A8709_26395</name>
</gene>
<comment type="caution">
    <text evidence="1">The sequence shown here is derived from an EMBL/GenBank/DDBJ whole genome shotgun (WGS) entry which is preliminary data.</text>
</comment>
<evidence type="ECO:0000313" key="2">
    <source>
        <dbReference type="Proteomes" id="UP000093309"/>
    </source>
</evidence>
<organism evidence="1 2">
    <name type="scientific">Paenibacillus pectinilyticus</name>
    <dbReference type="NCBI Taxonomy" id="512399"/>
    <lineage>
        <taxon>Bacteria</taxon>
        <taxon>Bacillati</taxon>
        <taxon>Bacillota</taxon>
        <taxon>Bacilli</taxon>
        <taxon>Bacillales</taxon>
        <taxon>Paenibacillaceae</taxon>
        <taxon>Paenibacillus</taxon>
    </lineage>
</organism>
<dbReference type="AlphaFoldDB" id="A0A1C1A1G1"/>
<sequence>MRKIIIVTISILLTLTFNFYAVNSLSIKSSTRAVTMNTDYSPLPDNSVIDNKHVTSYKNTGTVLEY</sequence>
<name>A0A1C1A1G1_9BACL</name>
<evidence type="ECO:0000313" key="1">
    <source>
        <dbReference type="EMBL" id="OCT14354.1"/>
    </source>
</evidence>
<proteinExistence type="predicted"/>
<keyword evidence="2" id="KW-1185">Reference proteome</keyword>
<protein>
    <submittedName>
        <fullName evidence="1">Uncharacterized protein</fullName>
    </submittedName>
</protein>
<reference evidence="2" key="1">
    <citation type="submission" date="2016-05" db="EMBL/GenBank/DDBJ databases">
        <title>Paenibacillus oryzae. sp. nov., isolated from the rice root.</title>
        <authorList>
            <person name="Zhang J."/>
            <person name="Zhang X."/>
        </authorList>
    </citation>
    <scope>NUCLEOTIDE SEQUENCE [LARGE SCALE GENOMIC DNA]</scope>
    <source>
        <strain evidence="2">KCTC13222</strain>
    </source>
</reference>